<evidence type="ECO:0000256" key="5">
    <source>
        <dbReference type="SAM" id="Phobius"/>
    </source>
</evidence>
<evidence type="ECO:0000256" key="1">
    <source>
        <dbReference type="ARBA" id="ARBA00004141"/>
    </source>
</evidence>
<gene>
    <name evidence="6" type="ORF">NCTC11820_02220</name>
</gene>
<sequence length="141" mass="14955">MESWFGHIACFGRRLYYAAVDPVVALSKGVSPRVMNLVSCLFSFGRGASGTDGGSVVGFVTADYAGAAAARISANPLRQHAWSVLFALIAAEGGILLSLGPGLPISPYITTISFLIFLICWAVGTLRNQTTWSRRKQGLSS</sequence>
<evidence type="ECO:0000256" key="3">
    <source>
        <dbReference type="ARBA" id="ARBA00022989"/>
    </source>
</evidence>
<protein>
    <submittedName>
        <fullName evidence="6">Uncharacterized protein</fullName>
    </submittedName>
</protein>
<feature type="transmembrane region" description="Helical" evidence="5">
    <location>
        <begin position="105"/>
        <end position="126"/>
    </location>
</feature>
<name>A0A2X3BFD9_9ACTO</name>
<dbReference type="Proteomes" id="UP000250245">
    <property type="component" value="Unassembled WGS sequence"/>
</dbReference>
<proteinExistence type="predicted"/>
<dbReference type="AlphaFoldDB" id="A0A2X3BFD9"/>
<keyword evidence="3 5" id="KW-1133">Transmembrane helix</keyword>
<keyword evidence="2 5" id="KW-0812">Transmembrane</keyword>
<dbReference type="SUPFAM" id="SSF81345">
    <property type="entry name" value="ABC transporter involved in vitamin B12 uptake, BtuC"/>
    <property type="match status" value="1"/>
</dbReference>
<evidence type="ECO:0000256" key="2">
    <source>
        <dbReference type="ARBA" id="ARBA00022692"/>
    </source>
</evidence>
<feature type="transmembrane region" description="Helical" evidence="5">
    <location>
        <begin position="81"/>
        <end position="99"/>
    </location>
</feature>
<comment type="subcellular location">
    <subcellularLocation>
        <location evidence="1">Membrane</location>
        <topology evidence="1">Multi-pass membrane protein</topology>
    </subcellularLocation>
</comment>
<dbReference type="GO" id="GO:0016020">
    <property type="term" value="C:membrane"/>
    <property type="evidence" value="ECO:0007669"/>
    <property type="project" value="UniProtKB-SubCell"/>
</dbReference>
<dbReference type="EMBL" id="UASJ01000016">
    <property type="protein sequence ID" value="SQC02332.1"/>
    <property type="molecule type" value="Genomic_DNA"/>
</dbReference>
<evidence type="ECO:0000313" key="6">
    <source>
        <dbReference type="EMBL" id="SQC02332.1"/>
    </source>
</evidence>
<evidence type="ECO:0000313" key="7">
    <source>
        <dbReference type="Proteomes" id="UP000250245"/>
    </source>
</evidence>
<reference evidence="6 7" key="1">
    <citation type="submission" date="2018-06" db="EMBL/GenBank/DDBJ databases">
        <authorList>
            <consortium name="Pathogen Informatics"/>
            <person name="Doyle S."/>
        </authorList>
    </citation>
    <scope>NUCLEOTIDE SEQUENCE [LARGE SCALE GENOMIC DNA]</scope>
    <source>
        <strain evidence="6 7">NCTC11820</strain>
    </source>
</reference>
<dbReference type="InterPro" id="IPR037294">
    <property type="entry name" value="ABC_BtuC-like"/>
</dbReference>
<organism evidence="6 7">
    <name type="scientific">Mobiluncus curtisii</name>
    <dbReference type="NCBI Taxonomy" id="2051"/>
    <lineage>
        <taxon>Bacteria</taxon>
        <taxon>Bacillati</taxon>
        <taxon>Actinomycetota</taxon>
        <taxon>Actinomycetes</taxon>
        <taxon>Actinomycetales</taxon>
        <taxon>Actinomycetaceae</taxon>
        <taxon>Mobiluncus</taxon>
    </lineage>
</organism>
<evidence type="ECO:0000256" key="4">
    <source>
        <dbReference type="ARBA" id="ARBA00023136"/>
    </source>
</evidence>
<keyword evidence="4 5" id="KW-0472">Membrane</keyword>
<accession>A0A2X3BFD9</accession>